<protein>
    <submittedName>
        <fullName evidence="3">Rtt103 protein</fullName>
    </submittedName>
</protein>
<keyword evidence="4" id="KW-1185">Reference proteome</keyword>
<feature type="compositionally biased region" description="Acidic residues" evidence="1">
    <location>
        <begin position="350"/>
        <end position="380"/>
    </location>
</feature>
<name>A0AAV5R3B7_PICKL</name>
<dbReference type="PROSITE" id="PS51391">
    <property type="entry name" value="CID"/>
    <property type="match status" value="1"/>
</dbReference>
<dbReference type="SMART" id="SM00582">
    <property type="entry name" value="RPR"/>
    <property type="match status" value="1"/>
</dbReference>
<evidence type="ECO:0000256" key="1">
    <source>
        <dbReference type="SAM" id="MobiDB-lite"/>
    </source>
</evidence>
<feature type="domain" description="CID" evidence="2">
    <location>
        <begin position="1"/>
        <end position="145"/>
    </location>
</feature>
<dbReference type="PANTHER" id="PTHR12460:SF0">
    <property type="entry name" value="CID DOMAIN-CONTAINING PROTEIN-RELATED"/>
    <property type="match status" value="1"/>
</dbReference>
<proteinExistence type="predicted"/>
<dbReference type="InterPro" id="IPR008942">
    <property type="entry name" value="ENTH_VHS"/>
</dbReference>
<sequence length="389" mass="44405">MSFSTEKAVQKLKTLDGTQQSIQSTSQWCLFHYRHCHDIVTLWMTAFTTPNEFNKDNQSDCMYRLSLFYLCNDILQFSKKQESKYSVYLNEFSQIMKQVMEIVANDSASAHLKGKYDRVLQVWMDRAVYKPGFIKSIQTDRLQVNSNNGQSHPVPGKVVPSMHTSSHVAPHVAPHVPHIVPNVNSIPEKFIPIIEKYKELEDIDKKYHKDLSSYKKTVDEFLKNGDDGNKAVELSNILSSLSSLGGGTETTNNSNDDMNDEERELERLQQIQQDGKILQQRNDDINQMRDMFSSQLYQLADSFRSSNGVDELADLQSMLSAREWTLQESKNLITVYNYEDGGETGPVYAEDSDSDKDNVNDDSDIDGDEKENENADDSESEPDHKRAKI</sequence>
<dbReference type="Gene3D" id="1.25.40.90">
    <property type="match status" value="1"/>
</dbReference>
<dbReference type="GO" id="GO:0000993">
    <property type="term" value="F:RNA polymerase II complex binding"/>
    <property type="evidence" value="ECO:0007669"/>
    <property type="project" value="TreeGrafter"/>
</dbReference>
<dbReference type="SUPFAM" id="SSF48464">
    <property type="entry name" value="ENTH/VHS domain"/>
    <property type="match status" value="1"/>
</dbReference>
<dbReference type="EMBL" id="BTGB01000003">
    <property type="protein sequence ID" value="GMM45940.1"/>
    <property type="molecule type" value="Genomic_DNA"/>
</dbReference>
<gene>
    <name evidence="3" type="ORF">DAPK24_025150</name>
</gene>
<evidence type="ECO:0000259" key="2">
    <source>
        <dbReference type="PROSITE" id="PS51391"/>
    </source>
</evidence>
<feature type="region of interest" description="Disordered" evidence="1">
    <location>
        <begin position="339"/>
        <end position="389"/>
    </location>
</feature>
<dbReference type="CDD" id="cd16981">
    <property type="entry name" value="CID_RPRD_like"/>
    <property type="match status" value="1"/>
</dbReference>
<evidence type="ECO:0000313" key="4">
    <source>
        <dbReference type="Proteomes" id="UP001378960"/>
    </source>
</evidence>
<dbReference type="InterPro" id="IPR006569">
    <property type="entry name" value="CID_dom"/>
</dbReference>
<evidence type="ECO:0000313" key="3">
    <source>
        <dbReference type="EMBL" id="GMM45940.1"/>
    </source>
</evidence>
<dbReference type="GO" id="GO:0031124">
    <property type="term" value="P:mRNA 3'-end processing"/>
    <property type="evidence" value="ECO:0007669"/>
    <property type="project" value="TreeGrafter"/>
</dbReference>
<dbReference type="Pfam" id="PF04818">
    <property type="entry name" value="CID"/>
    <property type="match status" value="1"/>
</dbReference>
<dbReference type="Proteomes" id="UP001378960">
    <property type="component" value="Unassembled WGS sequence"/>
</dbReference>
<comment type="caution">
    <text evidence="3">The sequence shown here is derived from an EMBL/GenBank/DDBJ whole genome shotgun (WGS) entry which is preliminary data.</text>
</comment>
<dbReference type="PANTHER" id="PTHR12460">
    <property type="entry name" value="CYCLIN-DEPENDENT KINASE INHIBITOR-RELATED PROTEIN"/>
    <property type="match status" value="1"/>
</dbReference>
<reference evidence="3 4" key="1">
    <citation type="journal article" date="2023" name="Elife">
        <title>Identification of key yeast species and microbe-microbe interactions impacting larval growth of Drosophila in the wild.</title>
        <authorList>
            <person name="Mure A."/>
            <person name="Sugiura Y."/>
            <person name="Maeda R."/>
            <person name="Honda K."/>
            <person name="Sakurai N."/>
            <person name="Takahashi Y."/>
            <person name="Watada M."/>
            <person name="Katoh T."/>
            <person name="Gotoh A."/>
            <person name="Gotoh Y."/>
            <person name="Taniguchi I."/>
            <person name="Nakamura K."/>
            <person name="Hayashi T."/>
            <person name="Katayama T."/>
            <person name="Uemura T."/>
            <person name="Hattori Y."/>
        </authorList>
    </citation>
    <scope>NUCLEOTIDE SEQUENCE [LARGE SCALE GENOMIC DNA]</scope>
    <source>
        <strain evidence="3 4">PK-24</strain>
    </source>
</reference>
<dbReference type="AlphaFoldDB" id="A0AAV5R3B7"/>
<organism evidence="3 4">
    <name type="scientific">Pichia kluyveri</name>
    <name type="common">Yeast</name>
    <dbReference type="NCBI Taxonomy" id="36015"/>
    <lineage>
        <taxon>Eukaryota</taxon>
        <taxon>Fungi</taxon>
        <taxon>Dikarya</taxon>
        <taxon>Ascomycota</taxon>
        <taxon>Saccharomycotina</taxon>
        <taxon>Pichiomycetes</taxon>
        <taxon>Pichiales</taxon>
        <taxon>Pichiaceae</taxon>
        <taxon>Pichia</taxon>
    </lineage>
</organism>
<accession>A0AAV5R3B7</accession>